<dbReference type="GO" id="GO:0009694">
    <property type="term" value="P:jasmonic acid metabolic process"/>
    <property type="evidence" value="ECO:0007669"/>
    <property type="project" value="TreeGrafter"/>
</dbReference>
<accession>A0AA35VBQ9</accession>
<organism evidence="3 4">
    <name type="scientific">Lactuca saligna</name>
    <name type="common">Willowleaf lettuce</name>
    <dbReference type="NCBI Taxonomy" id="75948"/>
    <lineage>
        <taxon>Eukaryota</taxon>
        <taxon>Viridiplantae</taxon>
        <taxon>Streptophyta</taxon>
        <taxon>Embryophyta</taxon>
        <taxon>Tracheophyta</taxon>
        <taxon>Spermatophyta</taxon>
        <taxon>Magnoliopsida</taxon>
        <taxon>eudicotyledons</taxon>
        <taxon>Gunneridae</taxon>
        <taxon>Pentapetalae</taxon>
        <taxon>asterids</taxon>
        <taxon>campanulids</taxon>
        <taxon>Asterales</taxon>
        <taxon>Asteraceae</taxon>
        <taxon>Cichorioideae</taxon>
        <taxon>Cichorieae</taxon>
        <taxon>Lactucinae</taxon>
        <taxon>Lactuca</taxon>
    </lineage>
</organism>
<dbReference type="GO" id="GO:0080030">
    <property type="term" value="F:methyl indole-3-acetate esterase activity"/>
    <property type="evidence" value="ECO:0007669"/>
    <property type="project" value="TreeGrafter"/>
</dbReference>
<dbReference type="FunFam" id="3.40.50.1820:FF:000051">
    <property type="entry name" value="(S)-hydroxynitrile lyase"/>
    <property type="match status" value="1"/>
</dbReference>
<dbReference type="GO" id="GO:0080031">
    <property type="term" value="F:methyl salicylate esterase activity"/>
    <property type="evidence" value="ECO:0007669"/>
    <property type="project" value="TreeGrafter"/>
</dbReference>
<dbReference type="SUPFAM" id="SSF53474">
    <property type="entry name" value="alpha/beta-Hydrolases"/>
    <property type="match status" value="1"/>
</dbReference>
<keyword evidence="4" id="KW-1185">Reference proteome</keyword>
<dbReference type="InterPro" id="IPR045889">
    <property type="entry name" value="MES/HNL"/>
</dbReference>
<evidence type="ECO:0000256" key="1">
    <source>
        <dbReference type="ARBA" id="ARBA00022801"/>
    </source>
</evidence>
<dbReference type="GO" id="GO:0080032">
    <property type="term" value="F:methyl jasmonate esterase activity"/>
    <property type="evidence" value="ECO:0007669"/>
    <property type="project" value="TreeGrafter"/>
</dbReference>
<dbReference type="InterPro" id="IPR029058">
    <property type="entry name" value="AB_hydrolase_fold"/>
</dbReference>
<dbReference type="EMBL" id="OX465086">
    <property type="protein sequence ID" value="CAI9265719.1"/>
    <property type="molecule type" value="Genomic_DNA"/>
</dbReference>
<evidence type="ECO:0000259" key="2">
    <source>
        <dbReference type="Pfam" id="PF12697"/>
    </source>
</evidence>
<dbReference type="PANTHER" id="PTHR10992:SF1083">
    <property type="entry name" value="METHYLESTERASE 1"/>
    <property type="match status" value="1"/>
</dbReference>
<dbReference type="Gene3D" id="3.40.50.1820">
    <property type="entry name" value="alpha/beta hydrolase"/>
    <property type="match status" value="1"/>
</dbReference>
<feature type="domain" description="AB hydrolase-1" evidence="2">
    <location>
        <begin position="49"/>
        <end position="284"/>
    </location>
</feature>
<dbReference type="Proteomes" id="UP001177003">
    <property type="component" value="Chromosome 0"/>
</dbReference>
<keyword evidence="1" id="KW-0378">Hydrolase</keyword>
<protein>
    <recommendedName>
        <fullName evidence="2">AB hydrolase-1 domain-containing protein</fullName>
    </recommendedName>
</protein>
<proteinExistence type="predicted"/>
<reference evidence="3" key="1">
    <citation type="submission" date="2023-04" db="EMBL/GenBank/DDBJ databases">
        <authorList>
            <person name="Vijverberg K."/>
            <person name="Xiong W."/>
            <person name="Schranz E."/>
        </authorList>
    </citation>
    <scope>NUCLEOTIDE SEQUENCE</scope>
</reference>
<dbReference type="PANTHER" id="PTHR10992">
    <property type="entry name" value="METHYLESTERASE FAMILY MEMBER"/>
    <property type="match status" value="1"/>
</dbReference>
<dbReference type="Pfam" id="PF12697">
    <property type="entry name" value="Abhydrolase_6"/>
    <property type="match status" value="1"/>
</dbReference>
<dbReference type="InterPro" id="IPR000073">
    <property type="entry name" value="AB_hydrolase_1"/>
</dbReference>
<evidence type="ECO:0000313" key="4">
    <source>
        <dbReference type="Proteomes" id="UP001177003"/>
    </source>
</evidence>
<sequence>MFFFVSEPPSTDLTYCYGQFCPPDLPLNNHTNSWMESKMAATGDDQKHFVLVHGACHGAWCWFKLKPLLEAAGHRVSAFDLSASGTNTKVIQDVATLADYSIPLLEFMATIPPEKKVVLVGHSLGGMNLALAMEKFPEKISIAIFLTAFMPDTVHRPSYVFDQYNKSTPREAWLDTQFLPYNNVNESETSMFFGPEFLSLKLYQHCSDEDLELGKILIRPGSLFLKDLAATEQFTKGKYGSVKRAYVICDEDKAIKEEFQRWMIEINPVVEVKKLNCVDHMPMLCDPKQLSVCLLDIAHEYA</sequence>
<gene>
    <name evidence="3" type="ORF">LSALG_LOCUS6311</name>
</gene>
<name>A0AA35VBQ9_LACSI</name>
<dbReference type="AlphaFoldDB" id="A0AA35VBQ9"/>
<dbReference type="GO" id="GO:0009696">
    <property type="term" value="P:salicylic acid metabolic process"/>
    <property type="evidence" value="ECO:0007669"/>
    <property type="project" value="TreeGrafter"/>
</dbReference>
<evidence type="ECO:0000313" key="3">
    <source>
        <dbReference type="EMBL" id="CAI9265719.1"/>
    </source>
</evidence>